<reference evidence="1" key="2">
    <citation type="journal article" date="2022" name="Res Sq">
        <title>Comparative Genomics Reveals Insights into the Divergent Evolution of Astigmatic Mites and Household Pest Adaptations.</title>
        <authorList>
            <person name="Xiong Q."/>
            <person name="Wan A.T.-Y."/>
            <person name="Liu X.-Y."/>
            <person name="Fung C.S.-H."/>
            <person name="Xiao X."/>
            <person name="Malainual N."/>
            <person name="Hou J."/>
            <person name="Wang L."/>
            <person name="Wang M."/>
            <person name="Yang K."/>
            <person name="Cui Y."/>
            <person name="Leung E."/>
            <person name="Nong W."/>
            <person name="Shin S.-K."/>
            <person name="Au S."/>
            <person name="Jeong K.Y."/>
            <person name="Chew F.T."/>
            <person name="Hui J."/>
            <person name="Leung T.F."/>
            <person name="Tungtrongchitr A."/>
            <person name="Zhong N."/>
            <person name="Liu Z."/>
            <person name="Tsui S."/>
        </authorList>
    </citation>
    <scope>NUCLEOTIDE SEQUENCE</scope>
    <source>
        <strain evidence="1">Derf</strain>
        <tissue evidence="1">Whole organism</tissue>
    </source>
</reference>
<dbReference type="Proteomes" id="UP000790347">
    <property type="component" value="Unassembled WGS sequence"/>
</dbReference>
<name>A0A922KSV7_DERFA</name>
<protein>
    <submittedName>
        <fullName evidence="1">Uncharacterized protein</fullName>
    </submittedName>
</protein>
<sequence>MTNAETCAVTQLTVIYSFFHHYSSSSSSIWFGFVKNITFSVGEFQNSKISFSIALNLEKNDDHHHHHGRQNITNANK</sequence>
<evidence type="ECO:0000313" key="1">
    <source>
        <dbReference type="EMBL" id="KAH9493618.1"/>
    </source>
</evidence>
<keyword evidence="2" id="KW-1185">Reference proteome</keyword>
<reference evidence="1" key="1">
    <citation type="submission" date="2013-05" db="EMBL/GenBank/DDBJ databases">
        <authorList>
            <person name="Yim A.K.Y."/>
            <person name="Chan T.F."/>
            <person name="Ji K.M."/>
            <person name="Liu X.Y."/>
            <person name="Zhou J.W."/>
            <person name="Li R.Q."/>
            <person name="Yang K.Y."/>
            <person name="Li J."/>
            <person name="Li M."/>
            <person name="Law P.T.W."/>
            <person name="Wu Y.L."/>
            <person name="Cai Z.L."/>
            <person name="Qin H."/>
            <person name="Bao Y."/>
            <person name="Leung R.K.K."/>
            <person name="Ng P.K.S."/>
            <person name="Zou J."/>
            <person name="Zhong X.J."/>
            <person name="Ran P.X."/>
            <person name="Zhong N.S."/>
            <person name="Liu Z.G."/>
            <person name="Tsui S.K.W."/>
        </authorList>
    </citation>
    <scope>NUCLEOTIDE SEQUENCE</scope>
    <source>
        <strain evidence="1">Derf</strain>
        <tissue evidence="1">Whole organism</tissue>
    </source>
</reference>
<proteinExistence type="predicted"/>
<dbReference type="EMBL" id="ASGP02000008">
    <property type="protein sequence ID" value="KAH9493618.1"/>
    <property type="molecule type" value="Genomic_DNA"/>
</dbReference>
<accession>A0A922KSV7</accession>
<evidence type="ECO:0000313" key="2">
    <source>
        <dbReference type="Proteomes" id="UP000790347"/>
    </source>
</evidence>
<gene>
    <name evidence="1" type="ORF">DERF_014357</name>
</gene>
<organism evidence="1 2">
    <name type="scientific">Dermatophagoides farinae</name>
    <name type="common">American house dust mite</name>
    <dbReference type="NCBI Taxonomy" id="6954"/>
    <lineage>
        <taxon>Eukaryota</taxon>
        <taxon>Metazoa</taxon>
        <taxon>Ecdysozoa</taxon>
        <taxon>Arthropoda</taxon>
        <taxon>Chelicerata</taxon>
        <taxon>Arachnida</taxon>
        <taxon>Acari</taxon>
        <taxon>Acariformes</taxon>
        <taxon>Sarcoptiformes</taxon>
        <taxon>Astigmata</taxon>
        <taxon>Psoroptidia</taxon>
        <taxon>Analgoidea</taxon>
        <taxon>Pyroglyphidae</taxon>
        <taxon>Dermatophagoidinae</taxon>
        <taxon>Dermatophagoides</taxon>
    </lineage>
</organism>
<comment type="caution">
    <text evidence="1">The sequence shown here is derived from an EMBL/GenBank/DDBJ whole genome shotgun (WGS) entry which is preliminary data.</text>
</comment>
<dbReference type="AlphaFoldDB" id="A0A922KSV7"/>